<comment type="caution">
    <text evidence="3">The sequence shown here is derived from an EMBL/GenBank/DDBJ whole genome shotgun (WGS) entry which is preliminary data.</text>
</comment>
<feature type="binding site" evidence="2">
    <location>
        <begin position="180"/>
        <end position="182"/>
    </location>
    <ligand>
        <name>substrate</name>
    </ligand>
</feature>
<dbReference type="FunFam" id="3.40.1180.10:FF:000001">
    <property type="entry name" value="(2E,6E)-farnesyl-diphosphate-specific ditrans,polycis-undecaprenyl-diphosphate synthase"/>
    <property type="match status" value="1"/>
</dbReference>
<dbReference type="NCBIfam" id="TIGR00055">
    <property type="entry name" value="uppS"/>
    <property type="match status" value="1"/>
</dbReference>
<accession>A0A7C5DAX0</accession>
<gene>
    <name evidence="3" type="primary">uppS</name>
    <name evidence="3" type="ORF">ENL19_02035</name>
</gene>
<feature type="binding site" evidence="2">
    <location>
        <position position="30"/>
    </location>
    <ligand>
        <name>substrate</name>
    </ligand>
</feature>
<dbReference type="PROSITE" id="PS01066">
    <property type="entry name" value="UPP_SYNTHASE"/>
    <property type="match status" value="1"/>
</dbReference>
<dbReference type="CDD" id="cd00475">
    <property type="entry name" value="Cis_IPPS"/>
    <property type="match status" value="1"/>
</dbReference>
<feature type="binding site" evidence="2">
    <location>
        <position position="18"/>
    </location>
    <ligand>
        <name>substrate</name>
    </ligand>
</feature>
<sequence length="227" mass="26702">MIKIPQHLAIIMDGNGRWAKKRNLPRAYGHRAGVRAVRRIIEACLDLGIKYLTLYTFSTENWSRPRKEIDSLMRLFSKTIKKEVKNLKEKKVRVHFIGRTDSLPEDVKNHIKWVQDETRGYKRLHLIIAMNYSGRSEIIDGVNKAIEAGKKVDEESFKDFLYLPDLPDPDLLIRTSNEYRISNFLLYQIAYSELYITPTLWPDFNKKELLKAIKEFSTRERRFGGIE</sequence>
<evidence type="ECO:0000256" key="2">
    <source>
        <dbReference type="HAMAP-Rule" id="MF_01139"/>
    </source>
</evidence>
<dbReference type="GO" id="GO:0016094">
    <property type="term" value="P:polyprenol biosynthetic process"/>
    <property type="evidence" value="ECO:0007669"/>
    <property type="project" value="TreeGrafter"/>
</dbReference>
<dbReference type="SUPFAM" id="SSF64005">
    <property type="entry name" value="Undecaprenyl diphosphate synthase"/>
    <property type="match status" value="1"/>
</dbReference>
<feature type="binding site" evidence="2">
    <location>
        <position position="26"/>
    </location>
    <ligand>
        <name>substrate</name>
    </ligand>
</feature>
<evidence type="ECO:0000313" key="3">
    <source>
        <dbReference type="EMBL" id="HHE04825.1"/>
    </source>
</evidence>
<dbReference type="PANTHER" id="PTHR10291">
    <property type="entry name" value="DEHYDRODOLICHYL DIPHOSPHATE SYNTHASE FAMILY MEMBER"/>
    <property type="match status" value="1"/>
</dbReference>
<dbReference type="GO" id="GO:0045547">
    <property type="term" value="F:ditrans,polycis-polyprenyl diphosphate synthase [(2E,6E)-farnesyl diphosphate specific] activity"/>
    <property type="evidence" value="ECO:0007669"/>
    <property type="project" value="TreeGrafter"/>
</dbReference>
<feature type="binding site" evidence="2">
    <location>
        <begin position="58"/>
        <end position="60"/>
    </location>
    <ligand>
        <name>substrate</name>
    </ligand>
</feature>
<dbReference type="Gene3D" id="3.40.1180.10">
    <property type="entry name" value="Decaprenyl diphosphate synthase-like"/>
    <property type="match status" value="1"/>
</dbReference>
<reference evidence="3" key="1">
    <citation type="journal article" date="2020" name="mSystems">
        <title>Genome- and Community-Level Interaction Insights into Carbon Utilization and Element Cycling Functions of Hydrothermarchaeota in Hydrothermal Sediment.</title>
        <authorList>
            <person name="Zhou Z."/>
            <person name="Liu Y."/>
            <person name="Xu W."/>
            <person name="Pan J."/>
            <person name="Luo Z.H."/>
            <person name="Li M."/>
        </authorList>
    </citation>
    <scope>NUCLEOTIDE SEQUENCE [LARGE SCALE GENOMIC DNA]</scope>
    <source>
        <strain evidence="3">HyVt-74</strain>
    </source>
</reference>
<dbReference type="GO" id="GO:0000287">
    <property type="term" value="F:magnesium ion binding"/>
    <property type="evidence" value="ECO:0007669"/>
    <property type="project" value="UniProtKB-UniRule"/>
</dbReference>
<dbReference type="PANTHER" id="PTHR10291:SF0">
    <property type="entry name" value="DEHYDRODOLICHYL DIPHOSPHATE SYNTHASE 2"/>
    <property type="match status" value="1"/>
</dbReference>
<keyword evidence="1 2" id="KW-0808">Transferase</keyword>
<feature type="binding site" evidence="2">
    <location>
        <position position="64"/>
    </location>
    <ligand>
        <name>substrate</name>
    </ligand>
</feature>
<comment type="function">
    <text evidence="2">Catalyzes the condensation of isopentenyl diphosphate (IPP) with allylic pyrophosphates generating different type of terpenoids.</text>
</comment>
<dbReference type="Proteomes" id="UP000886110">
    <property type="component" value="Unassembled WGS sequence"/>
</dbReference>
<feature type="binding site" evidence="2">
    <location>
        <position position="13"/>
    </location>
    <ligand>
        <name>Mg(2+)</name>
        <dbReference type="ChEBI" id="CHEBI:18420"/>
    </ligand>
</feature>
<feature type="binding site" evidence="2">
    <location>
        <begin position="14"/>
        <end position="17"/>
    </location>
    <ligand>
        <name>substrate</name>
    </ligand>
</feature>
<feature type="binding site" evidence="2">
    <location>
        <position position="193"/>
    </location>
    <ligand>
        <name>Mg(2+)</name>
        <dbReference type="ChEBI" id="CHEBI:18420"/>
    </ligand>
</feature>
<feature type="active site" evidence="2">
    <location>
        <position position="13"/>
    </location>
</feature>
<comment type="similarity">
    <text evidence="2">Belongs to the UPP synthase family.</text>
</comment>
<feature type="binding site" evidence="2">
    <location>
        <position position="62"/>
    </location>
    <ligand>
        <name>substrate</name>
    </ligand>
</feature>
<protein>
    <recommendedName>
        <fullName evidence="2">Isoprenyl transferase</fullName>
        <ecNumber evidence="2">2.5.1.-</ecNumber>
    </recommendedName>
</protein>
<comment type="subunit">
    <text evidence="2">Homodimer.</text>
</comment>
<keyword evidence="2" id="KW-0460">Magnesium</keyword>
<proteinExistence type="inferred from homology"/>
<dbReference type="InterPro" id="IPR001441">
    <property type="entry name" value="UPP_synth-like"/>
</dbReference>
<dbReference type="HAMAP" id="MF_01139">
    <property type="entry name" value="ISPT"/>
    <property type="match status" value="1"/>
</dbReference>
<dbReference type="EC" id="2.5.1.-" evidence="2"/>
<name>A0A7C5DAX0_UNCW3</name>
<dbReference type="Pfam" id="PF01255">
    <property type="entry name" value="Prenyltransf"/>
    <property type="match status" value="1"/>
</dbReference>
<dbReference type="InterPro" id="IPR036424">
    <property type="entry name" value="UPP_synth-like_sf"/>
</dbReference>
<evidence type="ECO:0000256" key="1">
    <source>
        <dbReference type="ARBA" id="ARBA00022679"/>
    </source>
</evidence>
<feature type="binding site" evidence="2">
    <location>
        <position position="174"/>
    </location>
    <ligand>
        <name>substrate</name>
    </ligand>
</feature>
<organism evidence="3">
    <name type="scientific">candidate division WOR-3 bacterium</name>
    <dbReference type="NCBI Taxonomy" id="2052148"/>
    <lineage>
        <taxon>Bacteria</taxon>
        <taxon>Bacteria division WOR-3</taxon>
    </lineage>
</organism>
<dbReference type="AlphaFoldDB" id="A0A7C5DAX0"/>
<dbReference type="EMBL" id="DRTB01000152">
    <property type="protein sequence ID" value="HHE04825.1"/>
    <property type="molecule type" value="Genomic_DNA"/>
</dbReference>
<dbReference type="InterPro" id="IPR018520">
    <property type="entry name" value="UPP_synth-like_CS"/>
</dbReference>
<keyword evidence="2" id="KW-0479">Metal-binding</keyword>
<comment type="cofactor">
    <cofactor evidence="2">
        <name>Mg(2+)</name>
        <dbReference type="ChEBI" id="CHEBI:18420"/>
    </cofactor>
    <text evidence="2">Binds 2 magnesium ions per subunit.</text>
</comment>
<feature type="active site" description="Proton acceptor" evidence="2">
    <location>
        <position position="61"/>
    </location>
</feature>